<dbReference type="Gene3D" id="3.10.20.90">
    <property type="entry name" value="Phosphatidylinositol 3-kinase Catalytic Subunit, Chain A, domain 1"/>
    <property type="match status" value="1"/>
</dbReference>
<dbReference type="CDD" id="cd00155">
    <property type="entry name" value="RasGEF"/>
    <property type="match status" value="1"/>
</dbReference>
<dbReference type="SMART" id="SM00147">
    <property type="entry name" value="RasGEF"/>
    <property type="match status" value="1"/>
</dbReference>
<gene>
    <name evidence="10" type="primary">dzy</name>
</gene>
<dbReference type="Gene3D" id="2.30.42.10">
    <property type="match status" value="1"/>
</dbReference>
<dbReference type="PROSITE" id="PS50042">
    <property type="entry name" value="CNMP_BINDING_3"/>
    <property type="match status" value="1"/>
</dbReference>
<dbReference type="CDD" id="cd00038">
    <property type="entry name" value="CAP_ED"/>
    <property type="match status" value="1"/>
</dbReference>
<dbReference type="InterPro" id="IPR036034">
    <property type="entry name" value="PDZ_sf"/>
</dbReference>
<dbReference type="InterPro" id="IPR000651">
    <property type="entry name" value="Ras-like_Gua-exchang_fac_N"/>
</dbReference>
<feature type="domain" description="PDZ" evidence="7">
    <location>
        <begin position="405"/>
        <end position="486"/>
    </location>
</feature>
<dbReference type="SMART" id="SM00229">
    <property type="entry name" value="RasGEFN"/>
    <property type="match status" value="1"/>
</dbReference>
<dbReference type="FunFam" id="2.60.120.10:FF:000088">
    <property type="entry name" value="Guanine nucleotide exchange factor"/>
    <property type="match status" value="1"/>
</dbReference>
<dbReference type="Gene3D" id="1.20.870.10">
    <property type="entry name" value="Son of sevenless (SoS) protein Chain: S domain 1"/>
    <property type="match status" value="1"/>
</dbReference>
<dbReference type="InterPro" id="IPR001895">
    <property type="entry name" value="RASGEF_cat_dom"/>
</dbReference>
<feature type="compositionally biased region" description="Pro residues" evidence="4">
    <location>
        <begin position="1514"/>
        <end position="1524"/>
    </location>
</feature>
<feature type="compositionally biased region" description="Polar residues" evidence="4">
    <location>
        <begin position="1169"/>
        <end position="1180"/>
    </location>
</feature>
<evidence type="ECO:0000256" key="4">
    <source>
        <dbReference type="SAM" id="MobiDB-lite"/>
    </source>
</evidence>
<dbReference type="InterPro" id="IPR008937">
    <property type="entry name" value="Ras-like_GEF"/>
</dbReference>
<evidence type="ECO:0000259" key="5">
    <source>
        <dbReference type="PROSITE" id="PS50009"/>
    </source>
</evidence>
<organism evidence="10">
    <name type="scientific">Drosophila melanogaster</name>
    <name type="common">Fruit fly</name>
    <dbReference type="NCBI Taxonomy" id="7227"/>
    <lineage>
        <taxon>Eukaryota</taxon>
        <taxon>Metazoa</taxon>
        <taxon>Ecdysozoa</taxon>
        <taxon>Arthropoda</taxon>
        <taxon>Hexapoda</taxon>
        <taxon>Insecta</taxon>
        <taxon>Pterygota</taxon>
        <taxon>Neoptera</taxon>
        <taxon>Endopterygota</taxon>
        <taxon>Diptera</taxon>
        <taxon>Brachycera</taxon>
        <taxon>Muscomorpha</taxon>
        <taxon>Ephydroidea</taxon>
        <taxon>Drosophilidae</taxon>
        <taxon>Drosophila</taxon>
        <taxon>Sophophora</taxon>
    </lineage>
</organism>
<feature type="region of interest" description="Disordered" evidence="4">
    <location>
        <begin position="1417"/>
        <end position="1438"/>
    </location>
</feature>
<feature type="domain" description="N-terminal Ras-GEF" evidence="9">
    <location>
        <begin position="279"/>
        <end position="402"/>
    </location>
</feature>
<feature type="domain" description="Cyclic nucleotide-binding" evidence="6">
    <location>
        <begin position="128"/>
        <end position="241"/>
    </location>
</feature>
<dbReference type="SUPFAM" id="SSF50156">
    <property type="entry name" value="PDZ domain-like"/>
    <property type="match status" value="1"/>
</dbReference>
<feature type="region of interest" description="Disordered" evidence="4">
    <location>
        <begin position="33"/>
        <end position="54"/>
    </location>
</feature>
<dbReference type="SMART" id="SM00100">
    <property type="entry name" value="cNMP"/>
    <property type="match status" value="1"/>
</dbReference>
<dbReference type="PROSITE" id="PS50212">
    <property type="entry name" value="RASGEF_NTER"/>
    <property type="match status" value="1"/>
</dbReference>
<dbReference type="GO" id="GO:0005085">
    <property type="term" value="F:guanyl-nucleotide exchange factor activity"/>
    <property type="evidence" value="ECO:0007669"/>
    <property type="project" value="UniProtKB-KW"/>
</dbReference>
<dbReference type="InterPro" id="IPR001478">
    <property type="entry name" value="PDZ"/>
</dbReference>
<protein>
    <submittedName>
        <fullName evidence="10">Dizzy isoform BI</fullName>
    </submittedName>
</protein>
<dbReference type="Pfam" id="PF00595">
    <property type="entry name" value="PDZ"/>
    <property type="match status" value="1"/>
</dbReference>
<dbReference type="Pfam" id="PF00617">
    <property type="entry name" value="RasGEF"/>
    <property type="match status" value="1"/>
</dbReference>
<dbReference type="InterPro" id="IPR023578">
    <property type="entry name" value="Ras_GEF_dom_sf"/>
</dbReference>
<accession>B8Q6A6</accession>
<feature type="compositionally biased region" description="Low complexity" evidence="4">
    <location>
        <begin position="42"/>
        <end position="54"/>
    </location>
</feature>
<dbReference type="OrthoDB" id="21144at2759"/>
<dbReference type="CDD" id="cd06224">
    <property type="entry name" value="REM"/>
    <property type="match status" value="1"/>
</dbReference>
<evidence type="ECO:0000313" key="10">
    <source>
        <dbReference type="EMBL" id="ABY71205.1"/>
    </source>
</evidence>
<proteinExistence type="evidence at transcript level"/>
<evidence type="ECO:0000259" key="6">
    <source>
        <dbReference type="PROSITE" id="PS50042"/>
    </source>
</evidence>
<dbReference type="PANTHER" id="PTHR23113">
    <property type="entry name" value="GUANINE NUCLEOTIDE EXCHANGE FACTOR"/>
    <property type="match status" value="1"/>
</dbReference>
<dbReference type="SUPFAM" id="SSF48366">
    <property type="entry name" value="Ras GEF"/>
    <property type="match status" value="1"/>
</dbReference>
<feature type="domain" description="Ras-associating" evidence="8">
    <location>
        <begin position="757"/>
        <end position="843"/>
    </location>
</feature>
<feature type="region of interest" description="Disordered" evidence="4">
    <location>
        <begin position="608"/>
        <end position="628"/>
    </location>
</feature>
<feature type="region of interest" description="Disordered" evidence="4">
    <location>
        <begin position="1169"/>
        <end position="1267"/>
    </location>
</feature>
<feature type="compositionally biased region" description="Pro residues" evidence="4">
    <location>
        <begin position="1470"/>
        <end position="1479"/>
    </location>
</feature>
<dbReference type="Gene3D" id="1.10.840.10">
    <property type="entry name" value="Ras guanine-nucleotide exchange factors catalytic domain"/>
    <property type="match status" value="1"/>
</dbReference>
<dbReference type="FunFam" id="1.10.840.10:FF:000001">
    <property type="entry name" value="Rap guanine nucleotide exchange factor (GEF) 6"/>
    <property type="match status" value="1"/>
</dbReference>
<dbReference type="PROSITE" id="PS50106">
    <property type="entry name" value="PDZ"/>
    <property type="match status" value="1"/>
</dbReference>
<dbReference type="PROSITE" id="PS50200">
    <property type="entry name" value="RA"/>
    <property type="match status" value="1"/>
</dbReference>
<feature type="compositionally biased region" description="Low complexity" evidence="4">
    <location>
        <begin position="1235"/>
        <end position="1249"/>
    </location>
</feature>
<dbReference type="InterPro" id="IPR000595">
    <property type="entry name" value="cNMP-bd_dom"/>
</dbReference>
<dbReference type="InterPro" id="IPR018490">
    <property type="entry name" value="cNMP-bd_dom_sf"/>
</dbReference>
<dbReference type="SUPFAM" id="SSF51206">
    <property type="entry name" value="cAMP-binding domain-like"/>
    <property type="match status" value="1"/>
</dbReference>
<dbReference type="SMART" id="SM00228">
    <property type="entry name" value="PDZ"/>
    <property type="match status" value="1"/>
</dbReference>
<dbReference type="Pfam" id="PF00788">
    <property type="entry name" value="RA"/>
    <property type="match status" value="1"/>
</dbReference>
<dbReference type="InterPro" id="IPR014710">
    <property type="entry name" value="RmlC-like_jellyroll"/>
</dbReference>
<name>B8Q6A6_DROME</name>
<feature type="domain" description="Ras-GEF" evidence="5">
    <location>
        <begin position="868"/>
        <end position="1096"/>
    </location>
</feature>
<evidence type="ECO:0000256" key="1">
    <source>
        <dbReference type="ARBA" id="ARBA00010829"/>
    </source>
</evidence>
<feature type="region of interest" description="Disordered" evidence="4">
    <location>
        <begin position="1360"/>
        <end position="1380"/>
    </location>
</feature>
<dbReference type="PROSITE" id="PS50009">
    <property type="entry name" value="RASGEF_CAT"/>
    <property type="match status" value="1"/>
</dbReference>
<dbReference type="ExpressionAtlas" id="B8Q6A6">
    <property type="expression patterns" value="baseline and differential"/>
</dbReference>
<feature type="region of interest" description="Disordered" evidence="4">
    <location>
        <begin position="1457"/>
        <end position="1524"/>
    </location>
</feature>
<dbReference type="Bgee" id="FBgn0265778">
    <property type="expression patterns" value="Expressed in distal medullary amacrine neuron Dm11 in insect head and 221 other cell types or tissues"/>
</dbReference>
<dbReference type="PROSITE" id="PS00720">
    <property type="entry name" value="RASGEF"/>
    <property type="match status" value="1"/>
</dbReference>
<feature type="compositionally biased region" description="Low complexity" evidence="4">
    <location>
        <begin position="1460"/>
        <end position="1469"/>
    </location>
</feature>
<feature type="compositionally biased region" description="Low complexity" evidence="4">
    <location>
        <begin position="1417"/>
        <end position="1432"/>
    </location>
</feature>
<evidence type="ECO:0000259" key="7">
    <source>
        <dbReference type="PROSITE" id="PS50106"/>
    </source>
</evidence>
<keyword evidence="2 3" id="KW-0344">Guanine-nucleotide releasing factor</keyword>
<dbReference type="InterPro" id="IPR019804">
    <property type="entry name" value="Ras_G-nucl-exch_fac_CS"/>
</dbReference>
<feature type="compositionally biased region" description="Low complexity" evidence="4">
    <location>
        <begin position="1501"/>
        <end position="1513"/>
    </location>
</feature>
<feature type="compositionally biased region" description="Gly residues" evidence="4">
    <location>
        <begin position="1181"/>
        <end position="1202"/>
    </location>
</feature>
<dbReference type="Gene3D" id="2.60.120.10">
    <property type="entry name" value="Jelly Rolls"/>
    <property type="match status" value="1"/>
</dbReference>
<comment type="similarity">
    <text evidence="1">Belongs to the RAPGEF2 family.</text>
</comment>
<dbReference type="InterPro" id="IPR029071">
    <property type="entry name" value="Ubiquitin-like_domsf"/>
</dbReference>
<dbReference type="PANTHER" id="PTHR23113:SF249">
    <property type="entry name" value="RAP GUANINE NUCLEOTIDE EXCHANGE FACTOR 6"/>
    <property type="match status" value="1"/>
</dbReference>
<dbReference type="SMART" id="SM00314">
    <property type="entry name" value="RA"/>
    <property type="match status" value="1"/>
</dbReference>
<dbReference type="EMBL" id="EU362913">
    <property type="protein sequence ID" value="ABY71205.1"/>
    <property type="molecule type" value="mRNA"/>
</dbReference>
<dbReference type="CDD" id="cd06755">
    <property type="entry name" value="PDZ_RapGEF2_RapGEF6-like"/>
    <property type="match status" value="1"/>
</dbReference>
<dbReference type="GO" id="GO:0007264">
    <property type="term" value="P:small GTPase-mediated signal transduction"/>
    <property type="evidence" value="ECO:0007669"/>
    <property type="project" value="InterPro"/>
</dbReference>
<evidence type="ECO:0000259" key="9">
    <source>
        <dbReference type="PROSITE" id="PS50212"/>
    </source>
</evidence>
<sequence length="1582" mass="172663">MDPYHHIRHHYPPTSIAGTGVVVGSSTTINRPELHQKCNRGSHSSDTSSAYSGSDTMASNYASSLEAEEIDLSGLVESVVDSDEEDLAESMDSLTVRDAVRDCLEKDPAERSEEDVEVLLEFTQGLKAFTNITLAVRRALCSVMVFAVVDKAGTVVMSDGEELDSWSVLINGAVEIEHANGSREELQMGDSFGILPTMDKLYHRGVMRTKCDDCQFVCITQTDYYRIQHQGEENTRRHEDENGFVVMVTELRSIGGAGTDSAGSGGSATGASASLNMKRGHVVIRGTPERLLQQLVEENSMTDPTYVEDFLLTHRIFIQNPQEVTSKLLHWFDLEQVDAHKTQELRDRVTRVVLLWVNNHFTDFEADYEMMEFLEVFEALLERKKLLSQLRLLHIACAAKARMRSCTLTRSSRDEPLNFRIVGGYELRGVAIATGNAAVGIYISHVEPGSKAQDVGLKRGDQIHEVNGQSLDHVTSKRALEILTGTTHLSISVKSNLLGFKEIMQALEHGGGTAGSGSISAGSGSFKSVRSPRRICANDIAKLHGRSDSTTDELSSVSASNRAHMVRLSSVDMLLDQPDCAPPQTPPVSGSGNMASNFMQQLLQSVNNSSAKKSGGNSNSDQQDTKGGFMTLAPKRRLQKALAKMNLLNKQNHGSSLNDSSDTLLNDPKSKLSAVSSCSSSTQSSINGCTVSGGGRLYQSQSNPDLTSLNYDGGSDAGGNGGGRLQVNYLNAHIHRPSAASTLTTNSTQSHLLPDYPDHVLKVYKADQTCKYVLIYKETTAHEVVMLTLQEFGIHDPSSNFSLCEVSVGDGGMVKQRRLPDQLQNLAERISFAARYYLKLNDSTEPLVPDELALELVRESNVHFLHLNAYELAIQLTLQDFANFRQIESTEYVDELFELRSRYGVPMLSKFAELVNREMFWVVSEICAEHNIVRRMKIVKQFIKIARHCKECRNFNSMFAIVSGLGHGAVSRLRQTWEKLPSKYQRLFNDLQDLMDPSRNMSKYRQLVSAELLAQHPIIPFYPIVKKDLTFIHLGNDTRVDGLINFEKLRMLAKEVRLLTHMCSSPYDLLSILELKGQSPSNALFSLNQMSASQSNAAAGTVIAANAGQATIKRRKKSTAAPNPKKMFEEAQMVRRVKAYLNSLKILSDEDLLHKFSLECEPAHGSTYSGSISHGNTSHRSGGGGSISGGAGGSSGGGGGGSSSLNAGDQLSIYSHTSSSSAPNSSLSLRKRHPSSPTLSTTSSTSSTSDHQRRQMHNNGPKFGTASPQAVKKMLSLSESSKIRPHQPFVPRHGSTMAGVIPPLHHMHAAHGFSTPSPGGVVTSPATSAVANVQCTPSPSPCSHRRLASGGNIIPSRAIHERSHSDTPAPPPPLPSVDLSLESSSVTTFRDLPLRKSVTSGSISSCDSGYVHQQQHYHLQYQQQQQQNSSQHEPSPPVYTAADCRLLQQISNNAVTRNLNSPCQSTNTPPSTPTPPPNQPTATIQLSAPPTAAAYMHARSQHQQLQQQQQSLAMPPPPPPPYNVPPLGSIYSHHQGTAGSRHLNHMHGGPPNFMDSTKCTICPMPPMNQNNFKAQHNNETIN</sequence>
<reference evidence="10" key="1">
    <citation type="submission" date="2007-12" db="EMBL/GenBank/DDBJ databases">
        <title>Alternative splicing of dzy produces five isoproteins two of which regulate migration and adhesion of embryonic macrophages in Drosophila.</title>
        <authorList>
            <person name="Reuter R."/>
            <person name="Marchese D."/>
            <person name="Hepper C."/>
            <person name="Donohoe C."/>
        </authorList>
    </citation>
    <scope>NUCLEOTIDE SEQUENCE</scope>
</reference>
<feature type="compositionally biased region" description="Low complexity" evidence="4">
    <location>
        <begin position="608"/>
        <end position="620"/>
    </location>
</feature>
<dbReference type="FunFam" id="3.10.20.90:FF:000305">
    <property type="entry name" value="Uncharacterized protein, isoform A"/>
    <property type="match status" value="1"/>
</dbReference>
<dbReference type="InterPro" id="IPR000159">
    <property type="entry name" value="RA_dom"/>
</dbReference>
<feature type="compositionally biased region" description="Low complexity" evidence="4">
    <location>
        <begin position="1215"/>
        <end position="1228"/>
    </location>
</feature>
<dbReference type="VEuPathDB" id="VectorBase:FBgn0265778"/>
<evidence type="ECO:0000259" key="8">
    <source>
        <dbReference type="PROSITE" id="PS50200"/>
    </source>
</evidence>
<dbReference type="SUPFAM" id="SSF54236">
    <property type="entry name" value="Ubiquitin-like"/>
    <property type="match status" value="1"/>
</dbReference>
<dbReference type="Pfam" id="PF00618">
    <property type="entry name" value="RasGEF_N"/>
    <property type="match status" value="1"/>
</dbReference>
<evidence type="ECO:0000256" key="3">
    <source>
        <dbReference type="PROSITE-ProRule" id="PRU00168"/>
    </source>
</evidence>
<dbReference type="CDD" id="cd01785">
    <property type="entry name" value="RA_PDZ-GEF1"/>
    <property type="match status" value="1"/>
</dbReference>
<evidence type="ECO:0000256" key="2">
    <source>
        <dbReference type="ARBA" id="ARBA00022658"/>
    </source>
</evidence>
<dbReference type="InterPro" id="IPR036964">
    <property type="entry name" value="RASGEF_cat_dom_sf"/>
</dbReference>
<feature type="compositionally biased region" description="Polar residues" evidence="4">
    <location>
        <begin position="1205"/>
        <end position="1214"/>
    </location>
</feature>